<dbReference type="InterPro" id="IPR050445">
    <property type="entry name" value="Bact_polysacc_biosynth/exp"/>
</dbReference>
<dbReference type="GO" id="GO:0005886">
    <property type="term" value="C:plasma membrane"/>
    <property type="evidence" value="ECO:0007669"/>
    <property type="project" value="UniProtKB-SubCell"/>
</dbReference>
<name>Q1YPV1_9GAMM</name>
<dbReference type="InterPro" id="IPR003856">
    <property type="entry name" value="LPS_length_determ_N"/>
</dbReference>
<evidence type="ECO:0000256" key="3">
    <source>
        <dbReference type="ARBA" id="ARBA00022692"/>
    </source>
</evidence>
<evidence type="ECO:0000259" key="8">
    <source>
        <dbReference type="Pfam" id="PF13807"/>
    </source>
</evidence>
<keyword evidence="5 6" id="KW-0472">Membrane</keyword>
<dbReference type="AlphaFoldDB" id="Q1YPV1"/>
<sequence length="312" mass="34512">MQNQIQTPQPYDDEIDLRELFSVLWAGKKLIVAVTAVFAVVSVIYALSLANQYKASAVVSPAHSGGSSLGAMAGQLGGLASLAGINIGSGESNETQEAMEIMQSWGFIEAFIQTHALQVPVYAATGWDKGSNSLKLDDDLYDAASKRWLIEDSASGENRAPSSWALYQNFKSRVAVSQDKKSGLINVSVEYYSPQIAKQWVDLFISTINDYMRARKLEQVNRNIEYLTVQIEKTAIADMREVFYQLIEEQTKSKMLAEASPEYAFVTVSRAMVPEQKSQPKRARVCILGTLLGGMLSVLWVLVRRYAFSKAN</sequence>
<dbReference type="HOGENOM" id="CLU_074107_0_0_6"/>
<keyword evidence="2" id="KW-1003">Cell membrane</keyword>
<comment type="subcellular location">
    <subcellularLocation>
        <location evidence="1">Cell membrane</location>
        <topology evidence="1">Multi-pass membrane protein</topology>
    </subcellularLocation>
</comment>
<keyword evidence="4 6" id="KW-1133">Transmembrane helix</keyword>
<dbReference type="eggNOG" id="COG3765">
    <property type="taxonomic scope" value="Bacteria"/>
</dbReference>
<accession>Q1YPV1</accession>
<keyword evidence="3 6" id="KW-0812">Transmembrane</keyword>
<dbReference type="Pfam" id="PF02706">
    <property type="entry name" value="Wzz"/>
    <property type="match status" value="1"/>
</dbReference>
<evidence type="ECO:0000256" key="4">
    <source>
        <dbReference type="ARBA" id="ARBA00022989"/>
    </source>
</evidence>
<keyword evidence="10" id="KW-1185">Reference proteome</keyword>
<organism evidence="9 10">
    <name type="scientific">gamma proteobacterium HTCC2207</name>
    <dbReference type="NCBI Taxonomy" id="314287"/>
    <lineage>
        <taxon>Bacteria</taxon>
        <taxon>Pseudomonadati</taxon>
        <taxon>Pseudomonadota</taxon>
        <taxon>Gammaproteobacteria</taxon>
        <taxon>Cellvibrionales</taxon>
        <taxon>Porticoccaceae</taxon>
        <taxon>SAR92 clade</taxon>
    </lineage>
</organism>
<evidence type="ECO:0000259" key="7">
    <source>
        <dbReference type="Pfam" id="PF02706"/>
    </source>
</evidence>
<dbReference type="EMBL" id="AAPI01000008">
    <property type="protein sequence ID" value="EAS46258.1"/>
    <property type="molecule type" value="Genomic_DNA"/>
</dbReference>
<evidence type="ECO:0000256" key="1">
    <source>
        <dbReference type="ARBA" id="ARBA00004651"/>
    </source>
</evidence>
<dbReference type="STRING" id="314287.GB2207_05839"/>
<gene>
    <name evidence="9" type="ORF">GB2207_05839</name>
</gene>
<dbReference type="Pfam" id="PF13807">
    <property type="entry name" value="GNVR"/>
    <property type="match status" value="1"/>
</dbReference>
<dbReference type="GO" id="GO:0004713">
    <property type="term" value="F:protein tyrosine kinase activity"/>
    <property type="evidence" value="ECO:0007669"/>
    <property type="project" value="TreeGrafter"/>
</dbReference>
<protein>
    <submittedName>
        <fullName evidence="9">OtnB protein</fullName>
    </submittedName>
</protein>
<evidence type="ECO:0000256" key="6">
    <source>
        <dbReference type="SAM" id="Phobius"/>
    </source>
</evidence>
<evidence type="ECO:0000313" key="10">
    <source>
        <dbReference type="Proteomes" id="UP000005555"/>
    </source>
</evidence>
<feature type="domain" description="Polysaccharide chain length determinant N-terminal" evidence="7">
    <location>
        <begin position="13"/>
        <end position="114"/>
    </location>
</feature>
<proteinExistence type="predicted"/>
<evidence type="ECO:0000313" key="9">
    <source>
        <dbReference type="EMBL" id="EAS46258.1"/>
    </source>
</evidence>
<comment type="caution">
    <text evidence="9">The sequence shown here is derived from an EMBL/GenBank/DDBJ whole genome shotgun (WGS) entry which is preliminary data.</text>
</comment>
<feature type="domain" description="Tyrosine-protein kinase G-rich" evidence="8">
    <location>
        <begin position="240"/>
        <end position="305"/>
    </location>
</feature>
<dbReference type="PANTHER" id="PTHR32309">
    <property type="entry name" value="TYROSINE-PROTEIN KINASE"/>
    <property type="match status" value="1"/>
</dbReference>
<dbReference type="InterPro" id="IPR032807">
    <property type="entry name" value="GNVR"/>
</dbReference>
<dbReference type="OrthoDB" id="9775724at2"/>
<evidence type="ECO:0000256" key="2">
    <source>
        <dbReference type="ARBA" id="ARBA00022475"/>
    </source>
</evidence>
<evidence type="ECO:0000256" key="5">
    <source>
        <dbReference type="ARBA" id="ARBA00023136"/>
    </source>
</evidence>
<feature type="transmembrane region" description="Helical" evidence="6">
    <location>
        <begin position="30"/>
        <end position="50"/>
    </location>
</feature>
<feature type="transmembrane region" description="Helical" evidence="6">
    <location>
        <begin position="285"/>
        <end position="303"/>
    </location>
</feature>
<reference evidence="9 10" key="1">
    <citation type="submission" date="2006-03" db="EMBL/GenBank/DDBJ databases">
        <authorList>
            <person name="Giovannoni S.J."/>
            <person name="Cho J.-C."/>
            <person name="Ferriera S."/>
            <person name="Johnson J."/>
            <person name="Kravitz S."/>
            <person name="Halpern A."/>
            <person name="Remington K."/>
            <person name="Beeson K."/>
            <person name="Tran B."/>
            <person name="Rogers Y.-H."/>
            <person name="Friedman R."/>
            <person name="Venter J.C."/>
        </authorList>
    </citation>
    <scope>NUCLEOTIDE SEQUENCE [LARGE SCALE GENOMIC DNA]</scope>
    <source>
        <strain evidence="9 10">HTCC2207</strain>
    </source>
</reference>
<dbReference type="PANTHER" id="PTHR32309:SF13">
    <property type="entry name" value="FERRIC ENTEROBACTIN TRANSPORT PROTEIN FEPE"/>
    <property type="match status" value="1"/>
</dbReference>
<dbReference type="Proteomes" id="UP000005555">
    <property type="component" value="Unassembled WGS sequence"/>
</dbReference>